<organism evidence="2 3">
    <name type="scientific">Janibacter alkaliphilus</name>
    <dbReference type="NCBI Taxonomy" id="1069963"/>
    <lineage>
        <taxon>Bacteria</taxon>
        <taxon>Bacillati</taxon>
        <taxon>Actinomycetota</taxon>
        <taxon>Actinomycetes</taxon>
        <taxon>Micrococcales</taxon>
        <taxon>Intrasporangiaceae</taxon>
        <taxon>Janibacter</taxon>
    </lineage>
</organism>
<comment type="caution">
    <text evidence="2">The sequence shown here is derived from an EMBL/GenBank/DDBJ whole genome shotgun (WGS) entry which is preliminary data.</text>
</comment>
<dbReference type="Pfam" id="PF01048">
    <property type="entry name" value="PNP_UDP_1"/>
    <property type="match status" value="1"/>
</dbReference>
<dbReference type="EMBL" id="JACBZX010000001">
    <property type="protein sequence ID" value="NYG36342.1"/>
    <property type="molecule type" value="Genomic_DNA"/>
</dbReference>
<gene>
    <name evidence="2" type="ORF">BJY28_000811</name>
</gene>
<feature type="domain" description="Nucleoside phosphorylase" evidence="1">
    <location>
        <begin position="23"/>
        <end position="163"/>
    </location>
</feature>
<evidence type="ECO:0000313" key="2">
    <source>
        <dbReference type="EMBL" id="NYG36342.1"/>
    </source>
</evidence>
<name>A0A852WZA3_9MICO</name>
<sequence>MSEVLVVAAHATEVAHVPDDVPVLITGMGKTLAAVRLTRALAEHPRRDDLVVVNLGTAGSLRPGVRGVHEIGTVLNHDLSAEPIRQLGIDPRERLVLDASRPTVLASGDLFVTDEVVRDRLAEQAQLVDMEGYAVALACEEMGVPVHLVKDVSDDADEDAHDWSYAVDACAHRLAGWLREHLDDLRSEGDPR</sequence>
<evidence type="ECO:0000259" key="1">
    <source>
        <dbReference type="Pfam" id="PF01048"/>
    </source>
</evidence>
<proteinExistence type="predicted"/>
<accession>A0A852WZA3</accession>
<reference evidence="2 3" key="1">
    <citation type="submission" date="2020-07" db="EMBL/GenBank/DDBJ databases">
        <title>Sequencing the genomes of 1000 actinobacteria strains.</title>
        <authorList>
            <person name="Klenk H.-P."/>
        </authorList>
    </citation>
    <scope>NUCLEOTIDE SEQUENCE [LARGE SCALE GENOMIC DNA]</scope>
    <source>
        <strain evidence="2 3">DSM 24723</strain>
    </source>
</reference>
<dbReference type="RefSeq" id="WP_179461866.1">
    <property type="nucleotide sequence ID" value="NZ_JACBZX010000001.1"/>
</dbReference>
<dbReference type="AlphaFoldDB" id="A0A852WZA3"/>
<dbReference type="Proteomes" id="UP000592181">
    <property type="component" value="Unassembled WGS sequence"/>
</dbReference>
<dbReference type="Gene3D" id="3.40.50.1580">
    <property type="entry name" value="Nucleoside phosphorylase domain"/>
    <property type="match status" value="1"/>
</dbReference>
<dbReference type="GO" id="GO:0005829">
    <property type="term" value="C:cytosol"/>
    <property type="evidence" value="ECO:0007669"/>
    <property type="project" value="TreeGrafter"/>
</dbReference>
<protein>
    <submittedName>
        <fullName evidence="2">Putative 5'-methylthioadenosine/S-adenosylhomocysteine nucleosidase</fullName>
    </submittedName>
</protein>
<dbReference type="GO" id="GO:0019284">
    <property type="term" value="P:L-methionine salvage from S-adenosylmethionine"/>
    <property type="evidence" value="ECO:0007669"/>
    <property type="project" value="TreeGrafter"/>
</dbReference>
<keyword evidence="3" id="KW-1185">Reference proteome</keyword>
<dbReference type="PANTHER" id="PTHR46832:SF1">
    <property type="entry name" value="5'-METHYLTHIOADENOSINE_S-ADENOSYLHOMOCYSTEINE NUCLEOSIDASE"/>
    <property type="match status" value="1"/>
</dbReference>
<dbReference type="PANTHER" id="PTHR46832">
    <property type="entry name" value="5'-METHYLTHIOADENOSINE/S-ADENOSYLHOMOCYSTEINE NUCLEOSIDASE"/>
    <property type="match status" value="1"/>
</dbReference>
<dbReference type="SUPFAM" id="SSF53167">
    <property type="entry name" value="Purine and uridine phosphorylases"/>
    <property type="match status" value="1"/>
</dbReference>
<dbReference type="InterPro" id="IPR000845">
    <property type="entry name" value="Nucleoside_phosphorylase_d"/>
</dbReference>
<dbReference type="GO" id="GO:0008930">
    <property type="term" value="F:methylthioadenosine nucleosidase activity"/>
    <property type="evidence" value="ECO:0007669"/>
    <property type="project" value="TreeGrafter"/>
</dbReference>
<dbReference type="InterPro" id="IPR035994">
    <property type="entry name" value="Nucleoside_phosphorylase_sf"/>
</dbReference>
<evidence type="ECO:0000313" key="3">
    <source>
        <dbReference type="Proteomes" id="UP000592181"/>
    </source>
</evidence>
<dbReference type="GO" id="GO:0008782">
    <property type="term" value="F:adenosylhomocysteine nucleosidase activity"/>
    <property type="evidence" value="ECO:0007669"/>
    <property type="project" value="TreeGrafter"/>
</dbReference>
<dbReference type="NCBIfam" id="NF004168">
    <property type="entry name" value="PRK05634.1"/>
    <property type="match status" value="1"/>
</dbReference>
<dbReference type="GO" id="GO:0009116">
    <property type="term" value="P:nucleoside metabolic process"/>
    <property type="evidence" value="ECO:0007669"/>
    <property type="project" value="InterPro"/>
</dbReference>